<feature type="compositionally biased region" description="Polar residues" evidence="2">
    <location>
        <begin position="568"/>
        <end position="587"/>
    </location>
</feature>
<keyword evidence="3" id="KW-0812">Transmembrane</keyword>
<name>A9V113_MONBE</name>
<dbReference type="Pfam" id="PF17820">
    <property type="entry name" value="PDZ_6"/>
    <property type="match status" value="1"/>
</dbReference>
<feature type="domain" description="PDZ" evidence="4">
    <location>
        <begin position="330"/>
        <end position="411"/>
    </location>
</feature>
<dbReference type="Gene3D" id="2.30.42.10">
    <property type="match status" value="1"/>
</dbReference>
<feature type="compositionally biased region" description="Basic and acidic residues" evidence="2">
    <location>
        <begin position="494"/>
        <end position="507"/>
    </location>
</feature>
<dbReference type="AlphaFoldDB" id="A9V113"/>
<evidence type="ECO:0000256" key="2">
    <source>
        <dbReference type="SAM" id="MobiDB-lite"/>
    </source>
</evidence>
<dbReference type="PANTHER" id="PTHR21519:SF1">
    <property type="entry name" value="PDZ DOMAIN-CONTAINING PROTEIN 8"/>
    <property type="match status" value="1"/>
</dbReference>
<dbReference type="eggNOG" id="KOG3532">
    <property type="taxonomic scope" value="Eukaryota"/>
</dbReference>
<dbReference type="EMBL" id="CH991553">
    <property type="protein sequence ID" value="EDQ88727.1"/>
    <property type="molecule type" value="Genomic_DNA"/>
</dbReference>
<evidence type="ECO:0000313" key="6">
    <source>
        <dbReference type="Proteomes" id="UP000001357"/>
    </source>
</evidence>
<keyword evidence="3" id="KW-1133">Transmembrane helix</keyword>
<dbReference type="InterPro" id="IPR041489">
    <property type="entry name" value="PDZ_6"/>
</dbReference>
<accession>A9V113</accession>
<dbReference type="KEGG" id="mbr:MONBRDRAFT_25982"/>
<dbReference type="GeneID" id="5891563"/>
<feature type="coiled-coil region" evidence="1">
    <location>
        <begin position="618"/>
        <end position="645"/>
    </location>
</feature>
<evidence type="ECO:0000256" key="3">
    <source>
        <dbReference type="SAM" id="Phobius"/>
    </source>
</evidence>
<dbReference type="STRING" id="81824.A9V113"/>
<evidence type="ECO:0000259" key="4">
    <source>
        <dbReference type="PROSITE" id="PS50106"/>
    </source>
</evidence>
<sequence length="720" mass="80489">MAEIVAAVAWVLVGPWEWLDASHLYAAAAGLIVGVAIGLGISAALASFAYKRFLRALQPAQVQRQPYTPPQLGPKALRFIEKHPKPAAHQNDTLPREQMDVINLICNFIFQQLRDTINVKRQFLVIADRNFEFLLRKSPLGHFCKRLTVYDLNFGTTVPEINWISAVRPKLGTLANSDSLEVETDVSYEGKFNLTVKADLWASNPHPHWYFSFMEEPEVDLEVEAILDGRSMPQLATILKNQMHSVLKRHHVIPAKKVRYAPFFSPPPDHSLIETLFNNLQLYEGNLEVEVVGASGLKGLREDSFLYVNLSLDRNMKDDNARVTTGHVFEVTCLKAGAGGTIGVMFGQQSRSSTECRIEYIKPASPASDTLLRAGDVVTHINGLPIMKTSQAMRLIKDAEFEVRLTVSRPAEEIENEDLTEQHDICRTSLVACSDAPEWRQKFYFDLSSRHTTLYISVYDCLVNRPLSKRFKLLNSPTQGAVEAGLIHLTLKHEPQPMEPRNAHPDARASMQPEEASPTKSGGSRVASSTSDGPEKKAAGKAAHLTSAKPGPPSTQPPRRTSTTTSTAESMSQLPSKRHSVPTTSTVEARGEELFPDLPPQQRRKELEDMLNTVAVQIELESETKQDLERQLRNATTVIAQSRLQDNIEKSTERSQVLHTRALKCVSAIAACEDELAGTKSFKSARWRYRGEHPPAYKRGQDRIEGFTKSKREKKKLFVF</sequence>
<keyword evidence="6" id="KW-1185">Reference proteome</keyword>
<gene>
    <name evidence="5" type="ORF">MONBRDRAFT_25982</name>
</gene>
<dbReference type="SUPFAM" id="SSF50156">
    <property type="entry name" value="PDZ domain-like"/>
    <property type="match status" value="1"/>
</dbReference>
<dbReference type="Pfam" id="PF00168">
    <property type="entry name" value="C2"/>
    <property type="match status" value="1"/>
</dbReference>
<dbReference type="InParanoid" id="A9V113"/>
<feature type="compositionally biased region" description="Polar residues" evidence="2">
    <location>
        <begin position="518"/>
        <end position="532"/>
    </location>
</feature>
<dbReference type="InterPro" id="IPR035892">
    <property type="entry name" value="C2_domain_sf"/>
</dbReference>
<proteinExistence type="predicted"/>
<dbReference type="SMART" id="SM00228">
    <property type="entry name" value="PDZ"/>
    <property type="match status" value="1"/>
</dbReference>
<dbReference type="GO" id="GO:0044233">
    <property type="term" value="C:mitochondria-associated endoplasmic reticulum membrane contact site"/>
    <property type="evidence" value="ECO:0000318"/>
    <property type="project" value="GO_Central"/>
</dbReference>
<dbReference type="InterPro" id="IPR039275">
    <property type="entry name" value="PDZD8"/>
</dbReference>
<keyword evidence="3" id="KW-0472">Membrane</keyword>
<dbReference type="PANTHER" id="PTHR21519">
    <property type="entry name" value="PDZ DOMAIN-CONTAINING PROTEIN 8"/>
    <property type="match status" value="1"/>
</dbReference>
<feature type="compositionally biased region" description="Low complexity" evidence="2">
    <location>
        <begin position="557"/>
        <end position="567"/>
    </location>
</feature>
<reference evidence="5 6" key="1">
    <citation type="journal article" date="2008" name="Nature">
        <title>The genome of the choanoflagellate Monosiga brevicollis and the origin of metazoans.</title>
        <authorList>
            <consortium name="JGI Sequencing"/>
            <person name="King N."/>
            <person name="Westbrook M.J."/>
            <person name="Young S.L."/>
            <person name="Kuo A."/>
            <person name="Abedin M."/>
            <person name="Chapman J."/>
            <person name="Fairclough S."/>
            <person name="Hellsten U."/>
            <person name="Isogai Y."/>
            <person name="Letunic I."/>
            <person name="Marr M."/>
            <person name="Pincus D."/>
            <person name="Putnam N."/>
            <person name="Rokas A."/>
            <person name="Wright K.J."/>
            <person name="Zuzow R."/>
            <person name="Dirks W."/>
            <person name="Good M."/>
            <person name="Goodstein D."/>
            <person name="Lemons D."/>
            <person name="Li W."/>
            <person name="Lyons J.B."/>
            <person name="Morris A."/>
            <person name="Nichols S."/>
            <person name="Richter D.J."/>
            <person name="Salamov A."/>
            <person name="Bork P."/>
            <person name="Lim W.A."/>
            <person name="Manning G."/>
            <person name="Miller W.T."/>
            <person name="McGinnis W."/>
            <person name="Shapiro H."/>
            <person name="Tjian R."/>
            <person name="Grigoriev I.V."/>
            <person name="Rokhsar D."/>
        </authorList>
    </citation>
    <scope>NUCLEOTIDE SEQUENCE [LARGE SCALE GENOMIC DNA]</scope>
    <source>
        <strain evidence="6">MX1 / ATCC 50154</strain>
    </source>
</reference>
<dbReference type="RefSeq" id="XP_001746340.1">
    <property type="nucleotide sequence ID" value="XM_001746288.1"/>
</dbReference>
<dbReference type="OMA" id="PEINWIS"/>
<dbReference type="GO" id="GO:0005739">
    <property type="term" value="C:mitochondrion"/>
    <property type="evidence" value="ECO:0007669"/>
    <property type="project" value="GOC"/>
</dbReference>
<dbReference type="PROSITE" id="PS50106">
    <property type="entry name" value="PDZ"/>
    <property type="match status" value="1"/>
</dbReference>
<dbReference type="SUPFAM" id="SSF49562">
    <property type="entry name" value="C2 domain (Calcium/lipid-binding domain, CaLB)"/>
    <property type="match status" value="1"/>
</dbReference>
<dbReference type="InterPro" id="IPR001478">
    <property type="entry name" value="PDZ"/>
</dbReference>
<evidence type="ECO:0000313" key="5">
    <source>
        <dbReference type="EMBL" id="EDQ88727.1"/>
    </source>
</evidence>
<dbReference type="GO" id="GO:0051560">
    <property type="term" value="P:mitochondrial calcium ion homeostasis"/>
    <property type="evidence" value="ECO:0000318"/>
    <property type="project" value="GO_Central"/>
</dbReference>
<feature type="region of interest" description="Disordered" evidence="2">
    <location>
        <begin position="494"/>
        <end position="598"/>
    </location>
</feature>
<dbReference type="Proteomes" id="UP000001357">
    <property type="component" value="Unassembled WGS sequence"/>
</dbReference>
<evidence type="ECO:0000256" key="1">
    <source>
        <dbReference type="SAM" id="Coils"/>
    </source>
</evidence>
<dbReference type="GO" id="GO:1990456">
    <property type="term" value="P:mitochondrion-endoplasmic reticulum membrane tethering"/>
    <property type="evidence" value="ECO:0000318"/>
    <property type="project" value="GO_Central"/>
</dbReference>
<organism evidence="5 6">
    <name type="scientific">Monosiga brevicollis</name>
    <name type="common">Choanoflagellate</name>
    <dbReference type="NCBI Taxonomy" id="81824"/>
    <lineage>
        <taxon>Eukaryota</taxon>
        <taxon>Choanoflagellata</taxon>
        <taxon>Craspedida</taxon>
        <taxon>Salpingoecidae</taxon>
        <taxon>Monosiga</taxon>
    </lineage>
</organism>
<feature type="transmembrane region" description="Helical" evidence="3">
    <location>
        <begin position="24"/>
        <end position="50"/>
    </location>
</feature>
<dbReference type="InterPro" id="IPR000008">
    <property type="entry name" value="C2_dom"/>
</dbReference>
<keyword evidence="1" id="KW-0175">Coiled coil</keyword>
<dbReference type="InterPro" id="IPR036034">
    <property type="entry name" value="PDZ_sf"/>
</dbReference>
<protein>
    <recommendedName>
        <fullName evidence="4">PDZ domain-containing protein</fullName>
    </recommendedName>
</protein>